<comment type="caution">
    <text evidence="3">The sequence shown here is derived from an EMBL/GenBank/DDBJ whole genome shotgun (WGS) entry which is preliminary data.</text>
</comment>
<dbReference type="GO" id="GO:0009409">
    <property type="term" value="P:response to cold"/>
    <property type="evidence" value="ECO:0007669"/>
    <property type="project" value="TreeGrafter"/>
</dbReference>
<gene>
    <name evidence="3" type="ORF">COLO4_25367</name>
</gene>
<keyword evidence="4" id="KW-1185">Reference proteome</keyword>
<dbReference type="GO" id="GO:0009414">
    <property type="term" value="P:response to water deprivation"/>
    <property type="evidence" value="ECO:0007669"/>
    <property type="project" value="TreeGrafter"/>
</dbReference>
<organism evidence="3 4">
    <name type="scientific">Corchorus olitorius</name>
    <dbReference type="NCBI Taxonomy" id="93759"/>
    <lineage>
        <taxon>Eukaryota</taxon>
        <taxon>Viridiplantae</taxon>
        <taxon>Streptophyta</taxon>
        <taxon>Embryophyta</taxon>
        <taxon>Tracheophyta</taxon>
        <taxon>Spermatophyta</taxon>
        <taxon>Magnoliopsida</taxon>
        <taxon>eudicotyledons</taxon>
        <taxon>Gunneridae</taxon>
        <taxon>Pentapetalae</taxon>
        <taxon>rosids</taxon>
        <taxon>malvids</taxon>
        <taxon>Malvales</taxon>
        <taxon>Malvaceae</taxon>
        <taxon>Grewioideae</taxon>
        <taxon>Apeibeae</taxon>
        <taxon>Corchorus</taxon>
    </lineage>
</organism>
<keyword evidence="2" id="KW-0041">Annexin</keyword>
<reference evidence="4" key="1">
    <citation type="submission" date="2013-09" db="EMBL/GenBank/DDBJ databases">
        <title>Corchorus olitorius genome sequencing.</title>
        <authorList>
            <person name="Alam M."/>
            <person name="Haque M.S."/>
            <person name="Islam M.S."/>
            <person name="Emdad E.M."/>
            <person name="Islam M.M."/>
            <person name="Ahmed B."/>
            <person name="Halim A."/>
            <person name="Hossen Q.M.M."/>
            <person name="Hossain M.Z."/>
            <person name="Ahmed R."/>
            <person name="Khan M.M."/>
            <person name="Islam R."/>
            <person name="Rashid M.M."/>
            <person name="Khan S.A."/>
            <person name="Rahman M.S."/>
            <person name="Alam M."/>
            <person name="Yahiya A.S."/>
            <person name="Khan M.S."/>
            <person name="Azam M.S."/>
            <person name="Haque T."/>
            <person name="Lashkar M.Z.H."/>
            <person name="Akhand A.I."/>
            <person name="Morshed G."/>
            <person name="Roy S."/>
            <person name="Uddin K.S."/>
            <person name="Rabeya T."/>
            <person name="Hossain A.S."/>
            <person name="Chowdhury A."/>
            <person name="Snigdha A.R."/>
            <person name="Mortoza M.S."/>
            <person name="Matin S.A."/>
            <person name="Hoque S.M.E."/>
            <person name="Islam M.K."/>
            <person name="Roy D.K."/>
            <person name="Haider R."/>
            <person name="Moosa M.M."/>
            <person name="Elias S.M."/>
            <person name="Hasan A.M."/>
            <person name="Jahan S."/>
            <person name="Shafiuddin M."/>
            <person name="Mahmood N."/>
            <person name="Shommy N.S."/>
        </authorList>
    </citation>
    <scope>NUCLEOTIDE SEQUENCE [LARGE SCALE GENOMIC DNA]</scope>
    <source>
        <strain evidence="4">cv. O-4</strain>
    </source>
</reference>
<name>A0A1R3I3B7_9ROSI</name>
<evidence type="ECO:0000313" key="3">
    <source>
        <dbReference type="EMBL" id="OMO77074.1"/>
    </source>
</evidence>
<evidence type="ECO:0000313" key="4">
    <source>
        <dbReference type="Proteomes" id="UP000187203"/>
    </source>
</evidence>
<accession>A0A1R3I3B7</accession>
<protein>
    <submittedName>
        <fullName evidence="3">Annexin</fullName>
    </submittedName>
</protein>
<dbReference type="GO" id="GO:0009651">
    <property type="term" value="P:response to salt stress"/>
    <property type="evidence" value="ECO:0007669"/>
    <property type="project" value="TreeGrafter"/>
</dbReference>
<dbReference type="InterPro" id="IPR018502">
    <property type="entry name" value="Annexin_repeat"/>
</dbReference>
<dbReference type="GO" id="GO:0009408">
    <property type="term" value="P:response to heat"/>
    <property type="evidence" value="ECO:0007669"/>
    <property type="project" value="TreeGrafter"/>
</dbReference>
<dbReference type="SUPFAM" id="SSF47874">
    <property type="entry name" value="Annexin"/>
    <property type="match status" value="1"/>
</dbReference>
<dbReference type="PANTHER" id="PTHR10502">
    <property type="entry name" value="ANNEXIN"/>
    <property type="match status" value="1"/>
</dbReference>
<dbReference type="GO" id="GO:0005544">
    <property type="term" value="F:calcium-dependent phospholipid binding"/>
    <property type="evidence" value="ECO:0007669"/>
    <property type="project" value="InterPro"/>
</dbReference>
<dbReference type="PROSITE" id="PS51897">
    <property type="entry name" value="ANNEXIN_2"/>
    <property type="match status" value="1"/>
</dbReference>
<keyword evidence="1" id="KW-0677">Repeat</keyword>
<dbReference type="OrthoDB" id="37886at2759"/>
<dbReference type="InterPro" id="IPR037104">
    <property type="entry name" value="Annexin_sf"/>
</dbReference>
<evidence type="ECO:0000256" key="1">
    <source>
        <dbReference type="ARBA" id="ARBA00022737"/>
    </source>
</evidence>
<dbReference type="STRING" id="93759.A0A1R3I3B7"/>
<dbReference type="EMBL" id="AWUE01019010">
    <property type="protein sequence ID" value="OMO77074.1"/>
    <property type="molecule type" value="Genomic_DNA"/>
</dbReference>
<dbReference type="GO" id="GO:0005509">
    <property type="term" value="F:calcium ion binding"/>
    <property type="evidence" value="ECO:0007669"/>
    <property type="project" value="InterPro"/>
</dbReference>
<evidence type="ECO:0000256" key="2">
    <source>
        <dbReference type="ARBA" id="ARBA00023216"/>
    </source>
</evidence>
<dbReference type="GO" id="GO:0005737">
    <property type="term" value="C:cytoplasm"/>
    <property type="evidence" value="ECO:0007669"/>
    <property type="project" value="TreeGrafter"/>
</dbReference>
<dbReference type="Gene3D" id="1.10.220.10">
    <property type="entry name" value="Annexin"/>
    <property type="match status" value="1"/>
</dbReference>
<dbReference type="PANTHER" id="PTHR10502:SF99">
    <property type="entry name" value="ANNEXIN D3"/>
    <property type="match status" value="1"/>
</dbReference>
<dbReference type="Pfam" id="PF00191">
    <property type="entry name" value="Annexin"/>
    <property type="match status" value="1"/>
</dbReference>
<proteinExistence type="predicted"/>
<dbReference type="Proteomes" id="UP000187203">
    <property type="component" value="Unassembled WGS sequence"/>
</dbReference>
<dbReference type="AlphaFoldDB" id="A0A1R3I3B7"/>
<dbReference type="GO" id="GO:0005886">
    <property type="term" value="C:plasma membrane"/>
    <property type="evidence" value="ECO:0007669"/>
    <property type="project" value="TreeGrafter"/>
</dbReference>
<dbReference type="GO" id="GO:0001786">
    <property type="term" value="F:phosphatidylserine binding"/>
    <property type="evidence" value="ECO:0007669"/>
    <property type="project" value="TreeGrafter"/>
</dbReference>
<sequence>MPALRKVIGTSIIGLGTDEDSLTRAIVTRAEIDMMKIRGEYMNIYKSNLDDAII</sequence>